<dbReference type="PANTHER" id="PTHR43172:SF2">
    <property type="entry name" value="ADENYLOSUCCINATE LYASE C-TERMINAL DOMAIN-CONTAINING PROTEIN"/>
    <property type="match status" value="1"/>
</dbReference>
<protein>
    <submittedName>
        <fullName evidence="3">Fumarate lyase</fullName>
    </submittedName>
</protein>
<name>B8IUK1_METNO</name>
<dbReference type="OrthoDB" id="9768878at2"/>
<evidence type="ECO:0000259" key="2">
    <source>
        <dbReference type="SMART" id="SM00998"/>
    </source>
</evidence>
<accession>B8IUK1</accession>
<keyword evidence="3" id="KW-0456">Lyase</keyword>
<dbReference type="PANTHER" id="PTHR43172">
    <property type="entry name" value="ADENYLOSUCCINATE LYASE"/>
    <property type="match status" value="1"/>
</dbReference>
<dbReference type="PRINTS" id="PR00145">
    <property type="entry name" value="ARGSUCLYASE"/>
</dbReference>
<dbReference type="SMART" id="SM00998">
    <property type="entry name" value="ADSL_C"/>
    <property type="match status" value="1"/>
</dbReference>
<dbReference type="KEGG" id="mno:Mnod_2084"/>
<gene>
    <name evidence="3" type="ordered locus">Mnod_2084</name>
</gene>
<dbReference type="STRING" id="460265.Mnod_2084"/>
<dbReference type="InterPro" id="IPR019468">
    <property type="entry name" value="AdenyloSucc_lyase_C"/>
</dbReference>
<evidence type="ECO:0000313" key="3">
    <source>
        <dbReference type="EMBL" id="ACL57069.1"/>
    </source>
</evidence>
<dbReference type="InterPro" id="IPR020557">
    <property type="entry name" value="Fumarate_lyase_CS"/>
</dbReference>
<dbReference type="AlphaFoldDB" id="B8IUK1"/>
<dbReference type="SUPFAM" id="SSF48557">
    <property type="entry name" value="L-aspartase-like"/>
    <property type="match status" value="1"/>
</dbReference>
<dbReference type="GO" id="GO:0016829">
    <property type="term" value="F:lyase activity"/>
    <property type="evidence" value="ECO:0007669"/>
    <property type="project" value="UniProtKB-KW"/>
</dbReference>
<reference evidence="3 4" key="1">
    <citation type="submission" date="2009-01" db="EMBL/GenBank/DDBJ databases">
        <title>Complete sequence of chromosome of Methylobacterium nodulans ORS 2060.</title>
        <authorList>
            <consortium name="US DOE Joint Genome Institute"/>
            <person name="Lucas S."/>
            <person name="Copeland A."/>
            <person name="Lapidus A."/>
            <person name="Glavina del Rio T."/>
            <person name="Dalin E."/>
            <person name="Tice H."/>
            <person name="Bruce D."/>
            <person name="Goodwin L."/>
            <person name="Pitluck S."/>
            <person name="Sims D."/>
            <person name="Brettin T."/>
            <person name="Detter J.C."/>
            <person name="Han C."/>
            <person name="Larimer F."/>
            <person name="Land M."/>
            <person name="Hauser L."/>
            <person name="Kyrpides N."/>
            <person name="Ivanova N."/>
            <person name="Marx C.J."/>
            <person name="Richardson P."/>
        </authorList>
    </citation>
    <scope>NUCLEOTIDE SEQUENCE [LARGE SCALE GENOMIC DNA]</scope>
    <source>
        <strain evidence="4">LMG 21967 / CNCM I-2342 / ORS 2060</strain>
    </source>
</reference>
<organism evidence="3 4">
    <name type="scientific">Methylobacterium nodulans (strain LMG 21967 / CNCM I-2342 / ORS 2060)</name>
    <dbReference type="NCBI Taxonomy" id="460265"/>
    <lineage>
        <taxon>Bacteria</taxon>
        <taxon>Pseudomonadati</taxon>
        <taxon>Pseudomonadota</taxon>
        <taxon>Alphaproteobacteria</taxon>
        <taxon>Hyphomicrobiales</taxon>
        <taxon>Methylobacteriaceae</taxon>
        <taxon>Methylobacterium</taxon>
    </lineage>
</organism>
<evidence type="ECO:0000256" key="1">
    <source>
        <dbReference type="ARBA" id="ARBA00034772"/>
    </source>
</evidence>
<dbReference type="CDD" id="cd01597">
    <property type="entry name" value="pCLME"/>
    <property type="match status" value="1"/>
</dbReference>
<dbReference type="InterPro" id="IPR008948">
    <property type="entry name" value="L-Aspartase-like"/>
</dbReference>
<keyword evidence="4" id="KW-1185">Reference proteome</keyword>
<dbReference type="PRINTS" id="PR00149">
    <property type="entry name" value="FUMRATELYASE"/>
</dbReference>
<dbReference type="Pfam" id="PF00206">
    <property type="entry name" value="Lyase_1"/>
    <property type="match status" value="1"/>
</dbReference>
<proteinExistence type="inferred from homology"/>
<dbReference type="eggNOG" id="COG0015">
    <property type="taxonomic scope" value="Bacteria"/>
</dbReference>
<dbReference type="EMBL" id="CP001349">
    <property type="protein sequence ID" value="ACL57069.1"/>
    <property type="molecule type" value="Genomic_DNA"/>
</dbReference>
<dbReference type="Gene3D" id="1.20.200.10">
    <property type="entry name" value="Fumarase/aspartase (Central domain)"/>
    <property type="match status" value="1"/>
</dbReference>
<comment type="similarity">
    <text evidence="1">Belongs to the class-II fumarase/aspartase family.</text>
</comment>
<feature type="domain" description="Adenylosuccinate lyase C-terminal" evidence="2">
    <location>
        <begin position="364"/>
        <end position="439"/>
    </location>
</feature>
<dbReference type="PROSITE" id="PS00163">
    <property type="entry name" value="FUMARATE_LYASES"/>
    <property type="match status" value="1"/>
</dbReference>
<dbReference type="InterPro" id="IPR000362">
    <property type="entry name" value="Fumarate_lyase_fam"/>
</dbReference>
<sequence length="451" mass="46528">MTVSALDSALLGPLFATDAMRAVFADEARVAAMLRAEAALARAEAEAGLVPGDLAGAIEAIDRMALDPSALGRKTAISGVPVIPFVKAVQKALPSHLEAGFHKGTTTQDIADTALILQLRDALDLVAADLRAILAGLSDLARRHRETACVGRTYGQQAAPVTFGYKAAIWALGIAEVAAGLPRLRDSLLTASLGGPVGTLAGLKEHADAVGERFAAELGLRFDPAPWHTRRARIAEAGTWLALLMGALAKLATDVASLASTEVGEVAEPFVPGRGGSSAMPHKRNPVSSTVILAAFSAGKGQVLPLLDAMAAAHERPAGAWHAEWHALPTLFGLASGALREARALAEGLVPDPDRMRANLDLTRGLLFADAAAARLAPRLGAEAAHRLVEEAAGAVRDGKGTLAEVLRARPEAAGIDLGPAFDLAPAIRAGARTADRALAETARHAALLST</sequence>
<dbReference type="HOGENOM" id="CLU_030949_3_3_5"/>
<dbReference type="Gene3D" id="1.10.40.30">
    <property type="entry name" value="Fumarase/aspartase (C-terminal domain)"/>
    <property type="match status" value="1"/>
</dbReference>
<dbReference type="InterPro" id="IPR022761">
    <property type="entry name" value="Fumarate_lyase_N"/>
</dbReference>
<dbReference type="RefSeq" id="WP_015928756.1">
    <property type="nucleotide sequence ID" value="NC_011894.1"/>
</dbReference>
<dbReference type="Proteomes" id="UP000008207">
    <property type="component" value="Chromosome"/>
</dbReference>
<evidence type="ECO:0000313" key="4">
    <source>
        <dbReference type="Proteomes" id="UP000008207"/>
    </source>
</evidence>